<keyword evidence="2" id="KW-1003">Cell membrane</keyword>
<feature type="transmembrane region" description="Helical" evidence="11">
    <location>
        <begin position="886"/>
        <end position="907"/>
    </location>
</feature>
<dbReference type="OrthoDB" id="442066at2759"/>
<feature type="compositionally biased region" description="Basic and acidic residues" evidence="10">
    <location>
        <begin position="24"/>
        <end position="49"/>
    </location>
</feature>
<comment type="subcellular location">
    <subcellularLocation>
        <location evidence="1">Cell membrane</location>
    </subcellularLocation>
    <subcellularLocation>
        <location evidence="9">Endomembrane system</location>
        <topology evidence="9">Single-pass membrane protein</topology>
    </subcellularLocation>
</comment>
<evidence type="ECO:0000256" key="7">
    <source>
        <dbReference type="ARBA" id="ARBA00023170"/>
    </source>
</evidence>
<evidence type="ECO:0000256" key="6">
    <source>
        <dbReference type="ARBA" id="ARBA00023136"/>
    </source>
</evidence>
<dbReference type="GO" id="GO:0005886">
    <property type="term" value="C:plasma membrane"/>
    <property type="evidence" value="ECO:0007669"/>
    <property type="project" value="UniProtKB-SubCell"/>
</dbReference>
<feature type="transmembrane region" description="Helical" evidence="11">
    <location>
        <begin position="726"/>
        <end position="750"/>
    </location>
</feature>
<dbReference type="PANTHER" id="PTHR48052">
    <property type="entry name" value="UNNAMED PRODUCT"/>
    <property type="match status" value="1"/>
</dbReference>
<reference evidence="12" key="1">
    <citation type="submission" date="2021-02" db="EMBL/GenBank/DDBJ databases">
        <authorList>
            <person name="Dougan E. K."/>
            <person name="Rhodes N."/>
            <person name="Thang M."/>
            <person name="Chan C."/>
        </authorList>
    </citation>
    <scope>NUCLEOTIDE SEQUENCE</scope>
</reference>
<comment type="caution">
    <text evidence="12">The sequence shown here is derived from an EMBL/GenBank/DDBJ whole genome shotgun (WGS) entry which is preliminary data.</text>
</comment>
<keyword evidence="13" id="KW-1185">Reference proteome</keyword>
<dbReference type="PROSITE" id="PS51450">
    <property type="entry name" value="LRR"/>
    <property type="match status" value="1"/>
</dbReference>
<evidence type="ECO:0000256" key="5">
    <source>
        <dbReference type="ARBA" id="ARBA00022989"/>
    </source>
</evidence>
<sequence>MAYVGSAWLHLRSGIPSGRGGLRAAHEPGGHAGEPSRDRGSCRQLHGEAGEGPEVLGLQGEGEPCNQSGISCSNGCVEEVDASDARGDLRALSHLHSLRTLKLGEGVSGMLGDLTHLTSLEHLKLKGRISGDLSVLAKMPNLTVIELQETRITGKLQALRQLRRLRELVLTKTMVGGELGDLQNVTDLEELRLSDTQVSGKLSAVGSLSKLVYLRLESTWVTGFLEAVQGLTGLRGLFLDRTQVSGNLSALGTLTQLRGLSLDETRVQGDLAALEGLDLIQLRLPRTQVSGHLNALSLRWLHILDLAETEVSGELRDLARLQRLRQLFLQGTDISGQLSDLERFRHLRKVSVANTRVRGSFPSDLRGRCEGLTWLDLADSRVGGLSALAEGATNLSTKPGLLPDLEHLNVSGCALNTTAAELLVPLAAAPLETLAAAGSGLHGPLPNLTATKMGKSLRHLEMQGNEVSHLPTLEGLEMLDLSNNRVPLALEPGVLTVFVQNGTKANFENTSLVNGEDIRKEFQRLKGKLLHESQHLAESYACKTFASTLRATPELFLPEETCQCRPGHAGRGVNCQACPANTFAENDSQPECEPCPANSTSANGSASLSACECAFGNARGGFRNRSCQCGVREAELQHQCISCNKLHLVCNQEGTIARHAAAEENHARIKDSLQVFRCLDSGRCRGGMDSACEAGYSGPLCVQCAPGYRSSGRICDKCRSLRQQSLALVGAASMGTLAFVGACIGAAWLLRSYAPKPGLGVACAAQLLVSQAAGLLQLAQLWVLLARLVNVKQAKKVLQEALATNVTDTDTSAAGGSTMESDPLVSYMEVLQLTGTELSSFLDLQCHFDGASVRAAFAVATPVLPLLVLAACATLELWGRGKGIQLALRALTLLFVGGASGAVQLLGCQREDGEGAWIGDDWAFRPLFPWLKCSKDTAAAALVDGVGWTTGAIYGVVVPCFLAFLLFKQRRVMRQCKTFVVVSAEDESGGARLKLTPCSTSQHFEEGLLARRLLAAAAAHLATQRPGRALVELRPDAVIVTSEDHAGVGCAGDKYEEFSAESFIAETNKLEESVLRRNYIMQMLTERSILEEIQSDRLLLGARQLLCKYAYCDGVWMEVALKLASACLVPVVSARDGLWLSMAITFGMAVIIGSARPFAQPQVNTLQSFSFCCLTVSAIGFAYRCIFLTRLALLAPALLAAAQLLRPDSRESLAQRLQQELGKQIEALRRGEAVAVCAEEVRLL</sequence>
<dbReference type="InterPro" id="IPR001611">
    <property type="entry name" value="Leu-rich_rpt"/>
</dbReference>
<evidence type="ECO:0000256" key="1">
    <source>
        <dbReference type="ARBA" id="ARBA00004236"/>
    </source>
</evidence>
<dbReference type="Gene3D" id="3.80.10.10">
    <property type="entry name" value="Ribonuclease Inhibitor"/>
    <property type="match status" value="2"/>
</dbReference>
<dbReference type="AlphaFoldDB" id="A0A812U055"/>
<gene>
    <name evidence="12" type="primary">GSO2</name>
    <name evidence="12" type="ORF">SNAT2548_LOCUS30640</name>
</gene>
<feature type="transmembrane region" description="Helical" evidence="11">
    <location>
        <begin position="1138"/>
        <end position="1159"/>
    </location>
</feature>
<evidence type="ECO:0000256" key="9">
    <source>
        <dbReference type="ARBA" id="ARBA00037847"/>
    </source>
</evidence>
<feature type="transmembrane region" description="Helical" evidence="11">
    <location>
        <begin position="1165"/>
        <end position="1183"/>
    </location>
</feature>
<keyword evidence="4" id="KW-0732">Signal</keyword>
<dbReference type="Proteomes" id="UP000604046">
    <property type="component" value="Unassembled WGS sequence"/>
</dbReference>
<evidence type="ECO:0000313" key="13">
    <source>
        <dbReference type="Proteomes" id="UP000604046"/>
    </source>
</evidence>
<organism evidence="12 13">
    <name type="scientific">Symbiodinium natans</name>
    <dbReference type="NCBI Taxonomy" id="878477"/>
    <lineage>
        <taxon>Eukaryota</taxon>
        <taxon>Sar</taxon>
        <taxon>Alveolata</taxon>
        <taxon>Dinophyceae</taxon>
        <taxon>Suessiales</taxon>
        <taxon>Symbiodiniaceae</taxon>
        <taxon>Symbiodinium</taxon>
    </lineage>
</organism>
<protein>
    <submittedName>
        <fullName evidence="12">GSO2 protein</fullName>
    </submittedName>
</protein>
<dbReference type="InterPro" id="IPR032675">
    <property type="entry name" value="LRR_dom_sf"/>
</dbReference>
<evidence type="ECO:0000256" key="3">
    <source>
        <dbReference type="ARBA" id="ARBA00022692"/>
    </source>
</evidence>
<evidence type="ECO:0000256" key="10">
    <source>
        <dbReference type="SAM" id="MobiDB-lite"/>
    </source>
</evidence>
<evidence type="ECO:0000256" key="2">
    <source>
        <dbReference type="ARBA" id="ARBA00022475"/>
    </source>
</evidence>
<keyword evidence="5 11" id="KW-1133">Transmembrane helix</keyword>
<feature type="transmembrane region" description="Helical" evidence="11">
    <location>
        <begin position="946"/>
        <end position="967"/>
    </location>
</feature>
<accession>A0A812U055</accession>
<evidence type="ECO:0000256" key="8">
    <source>
        <dbReference type="ARBA" id="ARBA00023180"/>
    </source>
</evidence>
<evidence type="ECO:0000256" key="4">
    <source>
        <dbReference type="ARBA" id="ARBA00022729"/>
    </source>
</evidence>
<dbReference type="EMBL" id="CAJNDS010002615">
    <property type="protein sequence ID" value="CAE7546042.1"/>
    <property type="molecule type" value="Genomic_DNA"/>
</dbReference>
<keyword evidence="8" id="KW-0325">Glycoprotein</keyword>
<name>A0A812U055_9DINO</name>
<feature type="transmembrane region" description="Helical" evidence="11">
    <location>
        <begin position="762"/>
        <end position="785"/>
    </location>
</feature>
<dbReference type="GO" id="GO:0012505">
    <property type="term" value="C:endomembrane system"/>
    <property type="evidence" value="ECO:0007669"/>
    <property type="project" value="UniProtKB-SubCell"/>
</dbReference>
<dbReference type="PANTHER" id="PTHR48052:SF8">
    <property type="entry name" value="LRR RECEPTOR-LIKE SERINE_THREONINE-PROTEIN KINASE FLS2"/>
    <property type="match status" value="1"/>
</dbReference>
<keyword evidence="3 11" id="KW-0812">Transmembrane</keyword>
<feature type="transmembrane region" description="Helical" evidence="11">
    <location>
        <begin position="855"/>
        <end position="879"/>
    </location>
</feature>
<dbReference type="Gene3D" id="2.10.50.10">
    <property type="entry name" value="Tumor Necrosis Factor Receptor, subunit A, domain 2"/>
    <property type="match status" value="1"/>
</dbReference>
<keyword evidence="6 11" id="KW-0472">Membrane</keyword>
<feature type="region of interest" description="Disordered" evidence="10">
    <location>
        <begin position="17"/>
        <end position="53"/>
    </location>
</feature>
<keyword evidence="7" id="KW-0675">Receptor</keyword>
<dbReference type="SUPFAM" id="SSF52058">
    <property type="entry name" value="L domain-like"/>
    <property type="match status" value="2"/>
</dbReference>
<evidence type="ECO:0000313" key="12">
    <source>
        <dbReference type="EMBL" id="CAE7546042.1"/>
    </source>
</evidence>
<evidence type="ECO:0000256" key="11">
    <source>
        <dbReference type="SAM" id="Phobius"/>
    </source>
</evidence>
<proteinExistence type="predicted"/>
<dbReference type="SMART" id="SM01411">
    <property type="entry name" value="Ephrin_rec_like"/>
    <property type="match status" value="1"/>
</dbReference>